<keyword evidence="2" id="KW-1003">Cell membrane</keyword>
<dbReference type="EMBL" id="RCHS01000513">
    <property type="protein sequence ID" value="RMX58449.1"/>
    <property type="molecule type" value="Genomic_DNA"/>
</dbReference>
<feature type="non-terminal residue" evidence="9">
    <location>
        <position position="583"/>
    </location>
</feature>
<accession>A0A3M6UXY1</accession>
<evidence type="ECO:0000313" key="10">
    <source>
        <dbReference type="Proteomes" id="UP000275408"/>
    </source>
</evidence>
<name>A0A3M6UXY1_POCDA</name>
<keyword evidence="5 7" id="KW-0472">Membrane</keyword>
<evidence type="ECO:0000313" key="9">
    <source>
        <dbReference type="EMBL" id="RMX58449.1"/>
    </source>
</evidence>
<evidence type="ECO:0000259" key="8">
    <source>
        <dbReference type="PROSITE" id="PS50262"/>
    </source>
</evidence>
<dbReference type="PROSITE" id="PS00237">
    <property type="entry name" value="G_PROTEIN_RECEP_F1_1"/>
    <property type="match status" value="1"/>
</dbReference>
<dbReference type="Proteomes" id="UP000275408">
    <property type="component" value="Unassembled WGS sequence"/>
</dbReference>
<feature type="transmembrane region" description="Helical" evidence="7">
    <location>
        <begin position="21"/>
        <end position="48"/>
    </location>
</feature>
<feature type="transmembrane region" description="Helical" evidence="7">
    <location>
        <begin position="466"/>
        <end position="486"/>
    </location>
</feature>
<dbReference type="InterPro" id="IPR000276">
    <property type="entry name" value="GPCR_Rhodpsn"/>
</dbReference>
<feature type="transmembrane region" description="Helical" evidence="7">
    <location>
        <begin position="310"/>
        <end position="336"/>
    </location>
</feature>
<feature type="transmembrane region" description="Helical" evidence="7">
    <location>
        <begin position="233"/>
        <end position="255"/>
    </location>
</feature>
<feature type="domain" description="G-protein coupled receptors family 1 profile" evidence="8">
    <location>
        <begin position="39"/>
        <end position="284"/>
    </location>
</feature>
<dbReference type="InterPro" id="IPR017452">
    <property type="entry name" value="GPCR_Rhodpsn_7TM"/>
</dbReference>
<dbReference type="PROSITE" id="PS50262">
    <property type="entry name" value="G_PROTEIN_RECEP_F1_2"/>
    <property type="match status" value="2"/>
</dbReference>
<dbReference type="OrthoDB" id="5960565at2759"/>
<keyword evidence="6" id="KW-0675">Receptor</keyword>
<dbReference type="Pfam" id="PF00001">
    <property type="entry name" value="7tm_1"/>
    <property type="match status" value="2"/>
</dbReference>
<dbReference type="SUPFAM" id="SSF81321">
    <property type="entry name" value="Family A G protein-coupled receptor-like"/>
    <property type="match status" value="2"/>
</dbReference>
<evidence type="ECO:0000256" key="7">
    <source>
        <dbReference type="SAM" id="Phobius"/>
    </source>
</evidence>
<keyword evidence="6" id="KW-0297">G-protein coupled receptor</keyword>
<dbReference type="GO" id="GO:0005886">
    <property type="term" value="C:plasma membrane"/>
    <property type="evidence" value="ECO:0007669"/>
    <property type="project" value="UniProtKB-SubCell"/>
</dbReference>
<keyword evidence="4 7" id="KW-1133">Transmembrane helix</keyword>
<dbReference type="GO" id="GO:0004930">
    <property type="term" value="F:G protein-coupled receptor activity"/>
    <property type="evidence" value="ECO:0007669"/>
    <property type="project" value="UniProtKB-KW"/>
</dbReference>
<feature type="transmembrane region" description="Helical" evidence="7">
    <location>
        <begin position="150"/>
        <end position="171"/>
    </location>
</feature>
<evidence type="ECO:0000256" key="2">
    <source>
        <dbReference type="ARBA" id="ARBA00022475"/>
    </source>
</evidence>
<evidence type="ECO:0000256" key="6">
    <source>
        <dbReference type="RuleBase" id="RU000688"/>
    </source>
</evidence>
<feature type="transmembrane region" description="Helical" evidence="7">
    <location>
        <begin position="439"/>
        <end position="460"/>
    </location>
</feature>
<comment type="caution">
    <text evidence="9">The sequence shown here is derived from an EMBL/GenBank/DDBJ whole genome shotgun (WGS) entry which is preliminary data.</text>
</comment>
<dbReference type="Gene3D" id="1.20.1070.10">
    <property type="entry name" value="Rhodopsin 7-helix transmembrane proteins"/>
    <property type="match status" value="2"/>
</dbReference>
<feature type="transmembrane region" description="Helical" evidence="7">
    <location>
        <begin position="395"/>
        <end position="418"/>
    </location>
</feature>
<comment type="similarity">
    <text evidence="6">Belongs to the G-protein coupled receptor 1 family.</text>
</comment>
<proteinExistence type="inferred from homology"/>
<feature type="transmembrane region" description="Helical" evidence="7">
    <location>
        <begin position="348"/>
        <end position="375"/>
    </location>
</feature>
<dbReference type="PRINTS" id="PR00237">
    <property type="entry name" value="GPCRRHODOPSN"/>
</dbReference>
<keyword evidence="3 6" id="KW-0812">Transmembrane</keyword>
<evidence type="ECO:0000256" key="1">
    <source>
        <dbReference type="ARBA" id="ARBA00004651"/>
    </source>
</evidence>
<keyword evidence="6" id="KW-0807">Transducer</keyword>
<evidence type="ECO:0000256" key="4">
    <source>
        <dbReference type="ARBA" id="ARBA00022989"/>
    </source>
</evidence>
<feature type="transmembrane region" description="Helical" evidence="7">
    <location>
        <begin position="177"/>
        <end position="197"/>
    </location>
</feature>
<dbReference type="CDD" id="cd00637">
    <property type="entry name" value="7tm_classA_rhodopsin-like"/>
    <property type="match status" value="2"/>
</dbReference>
<keyword evidence="10" id="KW-1185">Reference proteome</keyword>
<dbReference type="AlphaFoldDB" id="A0A3M6UXY1"/>
<protein>
    <recommendedName>
        <fullName evidence="8">G-protein coupled receptors family 1 profile domain-containing protein</fullName>
    </recommendedName>
</protein>
<feature type="domain" description="G-protein coupled receptors family 1 profile" evidence="8">
    <location>
        <begin position="327"/>
        <end position="573"/>
    </location>
</feature>
<reference evidence="9 10" key="1">
    <citation type="journal article" date="2018" name="Sci. Rep.">
        <title>Comparative analysis of the Pocillopora damicornis genome highlights role of immune system in coral evolution.</title>
        <authorList>
            <person name="Cunning R."/>
            <person name="Bay R.A."/>
            <person name="Gillette P."/>
            <person name="Baker A.C."/>
            <person name="Traylor-Knowles N."/>
        </authorList>
    </citation>
    <scope>NUCLEOTIDE SEQUENCE [LARGE SCALE GENOMIC DNA]</scope>
    <source>
        <strain evidence="9">RSMAS</strain>
        <tissue evidence="9">Whole animal</tissue>
    </source>
</reference>
<organism evidence="9 10">
    <name type="scientific">Pocillopora damicornis</name>
    <name type="common">Cauliflower coral</name>
    <name type="synonym">Millepora damicornis</name>
    <dbReference type="NCBI Taxonomy" id="46731"/>
    <lineage>
        <taxon>Eukaryota</taxon>
        <taxon>Metazoa</taxon>
        <taxon>Cnidaria</taxon>
        <taxon>Anthozoa</taxon>
        <taxon>Hexacorallia</taxon>
        <taxon>Scleractinia</taxon>
        <taxon>Astrocoeniina</taxon>
        <taxon>Pocilloporidae</taxon>
        <taxon>Pocillopora</taxon>
    </lineage>
</organism>
<evidence type="ECO:0000256" key="5">
    <source>
        <dbReference type="ARBA" id="ARBA00023136"/>
    </source>
</evidence>
<evidence type="ECO:0000256" key="3">
    <source>
        <dbReference type="ARBA" id="ARBA00022692"/>
    </source>
</evidence>
<feature type="transmembrane region" description="Helical" evidence="7">
    <location>
        <begin position="556"/>
        <end position="575"/>
    </location>
</feature>
<dbReference type="PANTHER" id="PTHR22750">
    <property type="entry name" value="G-PROTEIN COUPLED RECEPTOR"/>
    <property type="match status" value="1"/>
</dbReference>
<feature type="transmembrane region" description="Helical" evidence="7">
    <location>
        <begin position="522"/>
        <end position="544"/>
    </location>
</feature>
<comment type="subcellular location">
    <subcellularLocation>
        <location evidence="1">Cell membrane</location>
        <topology evidence="1">Multi-pass membrane protein</topology>
    </subcellularLocation>
</comment>
<sequence length="583" mass="66756">MELCRRRLEEYKILVHSYGTTVLIFAILNLAFAVVAIFANILAIGALWRASYIPSTLKKLYLSLAASDLGVGVLAQPMYGIVILELLKKESNERDSSDFLCPIILAVNYFCIYLLTSASFLTMIAIAVDRLLAIFLHLRYRELVTPGRAVTFLITLWSTSFAVAFPVNIFIPRQNHLVVAIFQFGGLFVTIVVYIYICKVVRYHRIKILDQCYFRNRQAMEALREKKSMINSLFIQIVFVACYLPNLCSIIFLTVSRYRSTSLAAHHVSSFLVLLNSSINPFVYCWRYRELREIKLEEYERLVRYHRTFMLSYCVLTFAFSFIATLGNLLVIRALWKASSLPETLRKLFINLAVSDLAVGSIVQLMLGAIIAIVLYKEANGNHNQTVHMLCPATISLFMFLILTMVSASFFTISAIAVDRFLAISLHLRYQGLVTSKRVWIVLMTVWLISFVIASAFISIPRYNLAVVVAAQLYGLAVSTAIYIYIYKIARYHRNQIQTQCQLQNDHVVKVLREKKSAISALLVYIVLMVCYVPNFACSVLMLVDRFKMTFLVANRASLFFVLLNSSLNPLIYCWRYRELREM</sequence>
<gene>
    <name evidence="9" type="ORF">pdam_00022056</name>
</gene>